<proteinExistence type="predicted"/>
<feature type="domain" description="Zn(2)-C6 fungal-type" evidence="7">
    <location>
        <begin position="32"/>
        <end position="63"/>
    </location>
</feature>
<feature type="compositionally biased region" description="Low complexity" evidence="6">
    <location>
        <begin position="76"/>
        <end position="88"/>
    </location>
</feature>
<evidence type="ECO:0000256" key="1">
    <source>
        <dbReference type="ARBA" id="ARBA00022723"/>
    </source>
</evidence>
<dbReference type="SUPFAM" id="SSF57701">
    <property type="entry name" value="Zn2/Cys6 DNA-binding domain"/>
    <property type="match status" value="1"/>
</dbReference>
<dbReference type="Gene3D" id="4.10.240.10">
    <property type="entry name" value="Zn(2)-C6 fungal-type DNA-binding domain"/>
    <property type="match status" value="1"/>
</dbReference>
<feature type="compositionally biased region" description="Low complexity" evidence="6">
    <location>
        <begin position="709"/>
        <end position="718"/>
    </location>
</feature>
<gene>
    <name evidence="8" type="ORF">PV07_03324</name>
</gene>
<dbReference type="InterPro" id="IPR036864">
    <property type="entry name" value="Zn2-C6_fun-type_DNA-bd_sf"/>
</dbReference>
<dbReference type="SMART" id="SM00906">
    <property type="entry name" value="Fungal_trans"/>
    <property type="match status" value="1"/>
</dbReference>
<dbReference type="GO" id="GO:0003677">
    <property type="term" value="F:DNA binding"/>
    <property type="evidence" value="ECO:0007669"/>
    <property type="project" value="UniProtKB-KW"/>
</dbReference>
<dbReference type="EMBL" id="KN847041">
    <property type="protein sequence ID" value="KIW31724.1"/>
    <property type="molecule type" value="Genomic_DNA"/>
</dbReference>
<evidence type="ECO:0000256" key="2">
    <source>
        <dbReference type="ARBA" id="ARBA00023015"/>
    </source>
</evidence>
<dbReference type="GO" id="GO:0008270">
    <property type="term" value="F:zinc ion binding"/>
    <property type="evidence" value="ECO:0007669"/>
    <property type="project" value="InterPro"/>
</dbReference>
<dbReference type="AlphaFoldDB" id="A0A0D2D7J7"/>
<accession>A0A0D2D7J7</accession>
<evidence type="ECO:0000313" key="8">
    <source>
        <dbReference type="EMBL" id="KIW31724.1"/>
    </source>
</evidence>
<dbReference type="InterPro" id="IPR052761">
    <property type="entry name" value="Fungal_Detox/Toxin_TFs"/>
</dbReference>
<sequence>MAEPATTQPPAAVLPVILPSAPKGWKRRASAACSYCQWRKIRCNVEAGIPCNNCKLENVVCRITKRRMTKQDRAAQLRQQQQQQQQQQQPPPPAARAMSASTNPNVIEPNAQMRTPLPQIVPFQSASVRSVERQSIERPIPLADLESSPVLGISSETSHQGNSKDPAFPRSPSLRSAHSSSTTIEQIQRRLVNKPTLPGYFAPVPDHLANADLEYLQKKGSFDIPSDGFRDAVLCSYAEFVHIYMPVLSIDDFLMDVAGLRGFNGSVSLLLFQAVMFLGCAHVDIKLLRMMGFLTRKAARRALYQRTKALYYLGYEQNRIQVIQALLLLSTWYDIPDDQEDGYHWLQIAVGLAHREGLSKDPTPLDMSESEKHVRKCLWWCLLNRDPLLAVGAKRPISIRPHDWNVPEPALDDWKVQDTAGLKAFTLDWSRRKWDMLRTVFVSQCKLHRHLSKIMADQYVMAEHHSHRHRTSVDPTSTRVQLMPVTTDEAWVSMRESESNLRTWRENLPPDLESTQVPVKPLDENLEAFAVMRAMLHLLYHLSIISMYRPWLRHPHLTRGCSPASTEEGFQDMIRTSIRTSAHSITELVVELHNADLARHLPQSVLSCMIASIVIHISDLCSKDESLQEPALRDFEQTSHIINELRENYYSADFLGDFVDLVASTKRLCHRAPVRSEPLRSRTFVTFNLEDQSTAFQKFLGEEEDPKAEPATETAVPAPNAPFPNPTELPPGVSPLAFHEGFWGLMEEPTDAAQSWQYLQNFHAESAGLLGEISEEHQFNFFNPIPGVDIET</sequence>
<dbReference type="PROSITE" id="PS50048">
    <property type="entry name" value="ZN2_CY6_FUNGAL_2"/>
    <property type="match status" value="1"/>
</dbReference>
<evidence type="ECO:0000259" key="7">
    <source>
        <dbReference type="PROSITE" id="PS50048"/>
    </source>
</evidence>
<keyword evidence="4" id="KW-0804">Transcription</keyword>
<dbReference type="VEuPathDB" id="FungiDB:PV07_03324"/>
<dbReference type="GO" id="GO:0006351">
    <property type="term" value="P:DNA-templated transcription"/>
    <property type="evidence" value="ECO:0007669"/>
    <property type="project" value="InterPro"/>
</dbReference>
<protein>
    <recommendedName>
        <fullName evidence="7">Zn(2)-C6 fungal-type domain-containing protein</fullName>
    </recommendedName>
</protein>
<dbReference type="OrthoDB" id="4451586at2759"/>
<keyword evidence="1" id="KW-0479">Metal-binding</keyword>
<dbReference type="PANTHER" id="PTHR47425:SF3">
    <property type="entry name" value="ZN(II)2CYS6 TRANSCRIPTION FACTOR (EUROFUNG)"/>
    <property type="match status" value="1"/>
</dbReference>
<dbReference type="GeneID" id="27342518"/>
<dbReference type="InterPro" id="IPR007219">
    <property type="entry name" value="XnlR_reg_dom"/>
</dbReference>
<dbReference type="CDD" id="cd00067">
    <property type="entry name" value="GAL4"/>
    <property type="match status" value="1"/>
</dbReference>
<evidence type="ECO:0000256" key="5">
    <source>
        <dbReference type="ARBA" id="ARBA00023242"/>
    </source>
</evidence>
<dbReference type="STRING" id="569365.A0A0D2D7J7"/>
<keyword evidence="3" id="KW-0238">DNA-binding</keyword>
<evidence type="ECO:0000313" key="9">
    <source>
        <dbReference type="Proteomes" id="UP000054466"/>
    </source>
</evidence>
<evidence type="ECO:0000256" key="3">
    <source>
        <dbReference type="ARBA" id="ARBA00023125"/>
    </source>
</evidence>
<keyword evidence="2" id="KW-0805">Transcription regulation</keyword>
<dbReference type="PANTHER" id="PTHR47425">
    <property type="entry name" value="FARB-RELATED"/>
    <property type="match status" value="1"/>
</dbReference>
<name>A0A0D2D7J7_9EURO</name>
<dbReference type="Pfam" id="PF04082">
    <property type="entry name" value="Fungal_trans"/>
    <property type="match status" value="1"/>
</dbReference>
<evidence type="ECO:0000256" key="6">
    <source>
        <dbReference type="SAM" id="MobiDB-lite"/>
    </source>
</evidence>
<dbReference type="GO" id="GO:0000981">
    <property type="term" value="F:DNA-binding transcription factor activity, RNA polymerase II-specific"/>
    <property type="evidence" value="ECO:0007669"/>
    <property type="project" value="InterPro"/>
</dbReference>
<feature type="region of interest" description="Disordered" evidence="6">
    <location>
        <begin position="71"/>
        <end position="100"/>
    </location>
</feature>
<keyword evidence="9" id="KW-1185">Reference proteome</keyword>
<feature type="region of interest" description="Disordered" evidence="6">
    <location>
        <begin position="703"/>
        <end position="724"/>
    </location>
</feature>
<feature type="region of interest" description="Disordered" evidence="6">
    <location>
        <begin position="147"/>
        <end position="184"/>
    </location>
</feature>
<dbReference type="Proteomes" id="UP000054466">
    <property type="component" value="Unassembled WGS sequence"/>
</dbReference>
<dbReference type="RefSeq" id="XP_016251940.1">
    <property type="nucleotide sequence ID" value="XM_016390038.1"/>
</dbReference>
<reference evidence="8 9" key="1">
    <citation type="submission" date="2015-01" db="EMBL/GenBank/DDBJ databases">
        <title>The Genome Sequence of Cladophialophora immunda CBS83496.</title>
        <authorList>
            <consortium name="The Broad Institute Genomics Platform"/>
            <person name="Cuomo C."/>
            <person name="de Hoog S."/>
            <person name="Gorbushina A."/>
            <person name="Stielow B."/>
            <person name="Teixiera M."/>
            <person name="Abouelleil A."/>
            <person name="Chapman S.B."/>
            <person name="Priest M."/>
            <person name="Young S.K."/>
            <person name="Wortman J."/>
            <person name="Nusbaum C."/>
            <person name="Birren B."/>
        </authorList>
    </citation>
    <scope>NUCLEOTIDE SEQUENCE [LARGE SCALE GENOMIC DNA]</scope>
    <source>
        <strain evidence="8 9">CBS 83496</strain>
    </source>
</reference>
<dbReference type="InterPro" id="IPR001138">
    <property type="entry name" value="Zn2Cys6_DnaBD"/>
</dbReference>
<evidence type="ECO:0000256" key="4">
    <source>
        <dbReference type="ARBA" id="ARBA00023163"/>
    </source>
</evidence>
<feature type="compositionally biased region" description="Polar residues" evidence="6">
    <location>
        <begin position="154"/>
        <end position="163"/>
    </location>
</feature>
<dbReference type="SMART" id="SM00066">
    <property type="entry name" value="GAL4"/>
    <property type="match status" value="1"/>
</dbReference>
<keyword evidence="5" id="KW-0539">Nucleus</keyword>
<dbReference type="CDD" id="cd12148">
    <property type="entry name" value="fungal_TF_MHR"/>
    <property type="match status" value="1"/>
</dbReference>
<feature type="compositionally biased region" description="Low complexity" evidence="6">
    <location>
        <begin position="170"/>
        <end position="181"/>
    </location>
</feature>
<dbReference type="HOGENOM" id="CLU_006329_1_4_1"/>
<organism evidence="8 9">
    <name type="scientific">Cladophialophora immunda</name>
    <dbReference type="NCBI Taxonomy" id="569365"/>
    <lineage>
        <taxon>Eukaryota</taxon>
        <taxon>Fungi</taxon>
        <taxon>Dikarya</taxon>
        <taxon>Ascomycota</taxon>
        <taxon>Pezizomycotina</taxon>
        <taxon>Eurotiomycetes</taxon>
        <taxon>Chaetothyriomycetidae</taxon>
        <taxon>Chaetothyriales</taxon>
        <taxon>Herpotrichiellaceae</taxon>
        <taxon>Cladophialophora</taxon>
    </lineage>
</organism>
<dbReference type="Pfam" id="PF00172">
    <property type="entry name" value="Zn_clus"/>
    <property type="match status" value="1"/>
</dbReference>